<accession>A0A9Q8WQL2</accession>
<dbReference type="Proteomes" id="UP000830671">
    <property type="component" value="Chromosome 9"/>
</dbReference>
<dbReference type="GO" id="GO:0032543">
    <property type="term" value="P:mitochondrial translation"/>
    <property type="evidence" value="ECO:0007669"/>
    <property type="project" value="TreeGrafter"/>
</dbReference>
<dbReference type="InterPro" id="IPR014729">
    <property type="entry name" value="Rossmann-like_a/b/a_fold"/>
</dbReference>
<dbReference type="SUPFAM" id="SSF47323">
    <property type="entry name" value="Anticodon-binding domain of a subclass of class I aminoacyl-tRNA synthetases"/>
    <property type="match status" value="1"/>
</dbReference>
<keyword evidence="4 9" id="KW-0547">Nucleotide-binding</keyword>
<dbReference type="InterPro" id="IPR009080">
    <property type="entry name" value="tRNAsynth_Ia_anticodon-bd"/>
</dbReference>
<evidence type="ECO:0000259" key="10">
    <source>
        <dbReference type="SMART" id="SM00836"/>
    </source>
</evidence>
<evidence type="ECO:0000256" key="1">
    <source>
        <dbReference type="ARBA" id="ARBA00005594"/>
    </source>
</evidence>
<keyword evidence="5 9" id="KW-0067">ATP-binding</keyword>
<dbReference type="PANTHER" id="PTHR11956:SF11">
    <property type="entry name" value="ARGININE--TRNA LIGASE, MITOCHONDRIAL-RELATED"/>
    <property type="match status" value="1"/>
</dbReference>
<evidence type="ECO:0000256" key="5">
    <source>
        <dbReference type="ARBA" id="ARBA00022840"/>
    </source>
</evidence>
<organism evidence="11 12">
    <name type="scientific">Colletotrichum lupini</name>
    <dbReference type="NCBI Taxonomy" id="145971"/>
    <lineage>
        <taxon>Eukaryota</taxon>
        <taxon>Fungi</taxon>
        <taxon>Dikarya</taxon>
        <taxon>Ascomycota</taxon>
        <taxon>Pezizomycotina</taxon>
        <taxon>Sordariomycetes</taxon>
        <taxon>Hypocreomycetidae</taxon>
        <taxon>Glomerellales</taxon>
        <taxon>Glomerellaceae</taxon>
        <taxon>Colletotrichum</taxon>
        <taxon>Colletotrichum acutatum species complex</taxon>
    </lineage>
</organism>
<name>A0A9Q8WQL2_9PEZI</name>
<dbReference type="Gene3D" id="3.30.1360.70">
    <property type="entry name" value="Arginyl tRNA synthetase N-terminal domain"/>
    <property type="match status" value="1"/>
</dbReference>
<dbReference type="InterPro" id="IPR008909">
    <property type="entry name" value="DALR_anticod-bd"/>
</dbReference>
<reference evidence="11" key="1">
    <citation type="journal article" date="2021" name="Mol. Plant Microbe Interact.">
        <title>Complete Genome Sequence of the Plant-Pathogenic Fungus Colletotrichum lupini.</title>
        <authorList>
            <person name="Baroncelli R."/>
            <person name="Pensec F."/>
            <person name="Da Lio D."/>
            <person name="Boufleur T."/>
            <person name="Vicente I."/>
            <person name="Sarrocco S."/>
            <person name="Picot A."/>
            <person name="Baraldi E."/>
            <person name="Sukno S."/>
            <person name="Thon M."/>
            <person name="Le Floch G."/>
        </authorList>
    </citation>
    <scope>NUCLEOTIDE SEQUENCE</scope>
    <source>
        <strain evidence="11">IMI 504893</strain>
    </source>
</reference>
<evidence type="ECO:0000256" key="3">
    <source>
        <dbReference type="ARBA" id="ARBA00022598"/>
    </source>
</evidence>
<dbReference type="EMBL" id="CP019481">
    <property type="protein sequence ID" value="UQC91355.1"/>
    <property type="molecule type" value="Genomic_DNA"/>
</dbReference>
<dbReference type="AlphaFoldDB" id="A0A9Q8WQL2"/>
<evidence type="ECO:0000256" key="8">
    <source>
        <dbReference type="ARBA" id="ARBA00049339"/>
    </source>
</evidence>
<dbReference type="Gene3D" id="3.40.50.620">
    <property type="entry name" value="HUPs"/>
    <property type="match status" value="1"/>
</dbReference>
<evidence type="ECO:0000313" key="12">
    <source>
        <dbReference type="Proteomes" id="UP000830671"/>
    </source>
</evidence>
<evidence type="ECO:0000313" key="11">
    <source>
        <dbReference type="EMBL" id="UQC91355.1"/>
    </source>
</evidence>
<dbReference type="Pfam" id="PF00750">
    <property type="entry name" value="tRNA-synt_1d"/>
    <property type="match status" value="1"/>
</dbReference>
<keyword evidence="7 9" id="KW-0030">Aminoacyl-tRNA synthetase</keyword>
<dbReference type="GO" id="GO:0005739">
    <property type="term" value="C:mitochondrion"/>
    <property type="evidence" value="ECO:0007669"/>
    <property type="project" value="TreeGrafter"/>
</dbReference>
<dbReference type="SUPFAM" id="SSF55190">
    <property type="entry name" value="Arginyl-tRNA synthetase (ArgRS), N-terminal 'additional' domain"/>
    <property type="match status" value="1"/>
</dbReference>
<evidence type="ECO:0000256" key="7">
    <source>
        <dbReference type="ARBA" id="ARBA00023146"/>
    </source>
</evidence>
<evidence type="ECO:0000256" key="9">
    <source>
        <dbReference type="RuleBase" id="RU363038"/>
    </source>
</evidence>
<sequence length="661" mass="73274">MATLSINGLQSSLGRLSLEKPLPSFPVADVLVRPLDIWRSYLATIVAEVAGCEPAVAYEAIQSTAAISMGDLAIILPRLKIKANAEAAAALLDKVMTQSPLYTFPFVDGVHIRIFSSPFFLPRLLIPFIADRKELYGSDEVFGLRDVASPESGRKKVIVEFSSPNIAQEFEGRHLRSTINGAAIANLHERMGWEVGRLNFLGDWGKNIALLAVGWNKFGSEEAFAKDPIRHLLDVHNQINELFKPEQEASAKAKEEGKNTAEIESQGIYAERDAFSKKWEEGDADALALTTRFRDVYVEDYTKAYARLGIKFDEYAGESQVTPESIAEVETVLKEKGISEESDGSWLIDFKKHGAKGLGTGMIRNRTGTTMYFSRDLAAVLDREKKFAFDKMIYVVASEQDSHFRCVIKALELMGREDLAKKIQHVNFGKVQGLSSQLGNAHLLGDMLNQCANAVRDAMATEENAGAPLAAAEPFGITSLLAQDMHTKRSNGYAFDSKKMTEFESETGAHLQLLYTRLCLTIKELGADPTVLGEVDYAHLEEEEYTNLLRLMAQYPDVINAAYKTLEPSAVLTFLYRLAEQLLVCLDDDEGEGEDEEEETADDPVLDLARAVLYENARQVFENAYVLMTWCINAAQYAAMPDVLVLQALSLLAEDEYVGNK</sequence>
<dbReference type="InterPro" id="IPR035684">
    <property type="entry name" value="ArgRS_core"/>
</dbReference>
<evidence type="ECO:0000256" key="4">
    <source>
        <dbReference type="ARBA" id="ARBA00022741"/>
    </source>
</evidence>
<dbReference type="KEGG" id="clup:CLUP02_16889"/>
<dbReference type="InterPro" id="IPR036695">
    <property type="entry name" value="Arg-tRNA-synth_N_sf"/>
</dbReference>
<protein>
    <recommendedName>
        <fullName evidence="2">arginine--tRNA ligase</fullName>
        <ecNumber evidence="2">6.1.1.19</ecNumber>
    </recommendedName>
</protein>
<dbReference type="GO" id="GO:0004814">
    <property type="term" value="F:arginine-tRNA ligase activity"/>
    <property type="evidence" value="ECO:0007669"/>
    <property type="project" value="UniProtKB-EC"/>
</dbReference>
<comment type="catalytic activity">
    <reaction evidence="8">
        <text>tRNA(Arg) + L-arginine + ATP = L-arginyl-tRNA(Arg) + AMP + diphosphate</text>
        <dbReference type="Rhea" id="RHEA:20301"/>
        <dbReference type="Rhea" id="RHEA-COMP:9658"/>
        <dbReference type="Rhea" id="RHEA-COMP:9673"/>
        <dbReference type="ChEBI" id="CHEBI:30616"/>
        <dbReference type="ChEBI" id="CHEBI:32682"/>
        <dbReference type="ChEBI" id="CHEBI:33019"/>
        <dbReference type="ChEBI" id="CHEBI:78442"/>
        <dbReference type="ChEBI" id="CHEBI:78513"/>
        <dbReference type="ChEBI" id="CHEBI:456215"/>
        <dbReference type="EC" id="6.1.1.19"/>
    </reaction>
</comment>
<gene>
    <name evidence="11" type="ORF">CLUP02_16889</name>
</gene>
<dbReference type="SMART" id="SM00836">
    <property type="entry name" value="DALR_1"/>
    <property type="match status" value="1"/>
</dbReference>
<proteinExistence type="inferred from homology"/>
<keyword evidence="12" id="KW-1185">Reference proteome</keyword>
<dbReference type="EC" id="6.1.1.19" evidence="2"/>
<keyword evidence="6 9" id="KW-0648">Protein biosynthesis</keyword>
<dbReference type="GO" id="GO:0005524">
    <property type="term" value="F:ATP binding"/>
    <property type="evidence" value="ECO:0007669"/>
    <property type="project" value="UniProtKB-KW"/>
</dbReference>
<dbReference type="NCBIfam" id="TIGR00456">
    <property type="entry name" value="argS"/>
    <property type="match status" value="1"/>
</dbReference>
<comment type="similarity">
    <text evidence="1 9">Belongs to the class-I aminoacyl-tRNA synthetase family.</text>
</comment>
<feature type="domain" description="DALR anticodon binding" evidence="10">
    <location>
        <begin position="511"/>
        <end position="628"/>
    </location>
</feature>
<dbReference type="PANTHER" id="PTHR11956">
    <property type="entry name" value="ARGINYL-TRNA SYNTHETASE"/>
    <property type="match status" value="1"/>
</dbReference>
<dbReference type="GeneID" id="73350817"/>
<dbReference type="Gene3D" id="1.10.730.10">
    <property type="entry name" value="Isoleucyl-tRNA Synthetase, Domain 1"/>
    <property type="match status" value="1"/>
</dbReference>
<keyword evidence="3 9" id="KW-0436">Ligase</keyword>
<evidence type="ECO:0000256" key="2">
    <source>
        <dbReference type="ARBA" id="ARBA00012837"/>
    </source>
</evidence>
<dbReference type="InterPro" id="IPR001278">
    <property type="entry name" value="Arg-tRNA-ligase"/>
</dbReference>
<dbReference type="GO" id="GO:0006420">
    <property type="term" value="P:arginyl-tRNA aminoacylation"/>
    <property type="evidence" value="ECO:0007669"/>
    <property type="project" value="InterPro"/>
</dbReference>
<dbReference type="PRINTS" id="PR01038">
    <property type="entry name" value="TRNASYNTHARG"/>
</dbReference>
<evidence type="ECO:0000256" key="6">
    <source>
        <dbReference type="ARBA" id="ARBA00022917"/>
    </source>
</evidence>
<dbReference type="RefSeq" id="XP_049152954.1">
    <property type="nucleotide sequence ID" value="XM_049295807.1"/>
</dbReference>
<dbReference type="Pfam" id="PF05746">
    <property type="entry name" value="DALR_1"/>
    <property type="match status" value="1"/>
</dbReference>
<dbReference type="SUPFAM" id="SSF52374">
    <property type="entry name" value="Nucleotidylyl transferase"/>
    <property type="match status" value="1"/>
</dbReference>